<evidence type="ECO:0000313" key="2">
    <source>
        <dbReference type="Proteomes" id="UP000042997"/>
    </source>
</evidence>
<evidence type="ECO:0000313" key="1">
    <source>
        <dbReference type="EMBL" id="CDZ87483.1"/>
    </source>
</evidence>
<proteinExistence type="predicted"/>
<dbReference type="EMBL" id="CCSD01000039">
    <property type="protein sequence ID" value="CDZ87483.1"/>
    <property type="molecule type" value="Genomic_DNA"/>
</dbReference>
<dbReference type="Proteomes" id="UP000042997">
    <property type="component" value="Unassembled WGS sequence"/>
</dbReference>
<protein>
    <submittedName>
        <fullName evidence="1">Uncharacterized protein</fullName>
    </submittedName>
</protein>
<dbReference type="AlphaFoldDB" id="A0A098BFG5"/>
<sequence length="42" mass="4729">METDEQLRRLACPMRREGLGWGEVADELGCTASIARAMADRY</sequence>
<name>A0A098BFG5_9NOCA</name>
<reference evidence="1 2" key="1">
    <citation type="journal article" date="2014" name="Genome Announc.">
        <title>Draft Genome Sequence of Propane- and Butane-Oxidizing Actinobacterium Rhodococcus ruber IEGM 231.</title>
        <authorList>
            <person name="Ivshina I.B."/>
            <person name="Kuyukina M.S."/>
            <person name="Krivoruchko A.V."/>
            <person name="Barbe V."/>
            <person name="Fischer C."/>
        </authorList>
    </citation>
    <scope>NUCLEOTIDE SEQUENCE [LARGE SCALE GENOMIC DNA]</scope>
</reference>
<dbReference type="RefSeq" id="WP_268747266.1">
    <property type="nucleotide sequence ID" value="NZ_JAJNCM010000031.1"/>
</dbReference>
<organism evidence="1 2">
    <name type="scientific">Rhodococcus ruber</name>
    <dbReference type="NCBI Taxonomy" id="1830"/>
    <lineage>
        <taxon>Bacteria</taxon>
        <taxon>Bacillati</taxon>
        <taxon>Actinomycetota</taxon>
        <taxon>Actinomycetes</taxon>
        <taxon>Mycobacteriales</taxon>
        <taxon>Nocardiaceae</taxon>
        <taxon>Rhodococcus</taxon>
    </lineage>
</organism>
<accession>A0A098BFG5</accession>
<gene>
    <name evidence="1" type="ORF">RHRU231_30011</name>
</gene>